<accession>A0ABP0GI97</accession>
<evidence type="ECO:0000256" key="5">
    <source>
        <dbReference type="ARBA" id="ARBA00023288"/>
    </source>
</evidence>
<organism evidence="7 8">
    <name type="scientific">Clavelina lepadiformis</name>
    <name type="common">Light-bulb sea squirt</name>
    <name type="synonym">Ascidia lepadiformis</name>
    <dbReference type="NCBI Taxonomy" id="159417"/>
    <lineage>
        <taxon>Eukaryota</taxon>
        <taxon>Metazoa</taxon>
        <taxon>Chordata</taxon>
        <taxon>Tunicata</taxon>
        <taxon>Ascidiacea</taxon>
        <taxon>Aplousobranchia</taxon>
        <taxon>Clavelinidae</taxon>
        <taxon>Clavelina</taxon>
    </lineage>
</organism>
<dbReference type="EMBL" id="CAWYQH010000119">
    <property type="protein sequence ID" value="CAK8691481.1"/>
    <property type="molecule type" value="Genomic_DNA"/>
</dbReference>
<sequence>MNPNNDTEPYDYLFKIVLIGDAGVGKTCIVQRFKSGVWVESQASTIGVDFCMKSCEVNGKKIKLQVWDTAGQERFRTITQSYYRSANGVVCAFDLTRQSTFLNVEKWMNDVSKFCEENVSKLLIGNKCDLTEERAVSREECAKVGSYYSVVDYIETSAKDNTNIEASFIKLATVLLEKHSSSNLQQEPNTVFGLGSRTKPVKSTCC</sequence>
<reference evidence="7 8" key="1">
    <citation type="submission" date="2024-02" db="EMBL/GenBank/DDBJ databases">
        <authorList>
            <person name="Daric V."/>
            <person name="Darras S."/>
        </authorList>
    </citation>
    <scope>NUCLEOTIDE SEQUENCE [LARGE SCALE GENOMIC DNA]</scope>
</reference>
<comment type="caution">
    <text evidence="7">The sequence shown here is derived from an EMBL/GenBank/DDBJ whole genome shotgun (WGS) entry which is preliminary data.</text>
</comment>
<dbReference type="SMART" id="SM00174">
    <property type="entry name" value="RHO"/>
    <property type="match status" value="1"/>
</dbReference>
<dbReference type="NCBIfam" id="TIGR00231">
    <property type="entry name" value="small_GTP"/>
    <property type="match status" value="1"/>
</dbReference>
<evidence type="ECO:0000256" key="3">
    <source>
        <dbReference type="ARBA" id="ARBA00022741"/>
    </source>
</evidence>
<dbReference type="PROSITE" id="PS51421">
    <property type="entry name" value="RAS"/>
    <property type="match status" value="1"/>
</dbReference>
<evidence type="ECO:0008006" key="9">
    <source>
        <dbReference type="Google" id="ProtNLM"/>
    </source>
</evidence>
<protein>
    <recommendedName>
        <fullName evidence="9">Ras-related protein Rab-43</fullName>
    </recommendedName>
</protein>
<evidence type="ECO:0000313" key="7">
    <source>
        <dbReference type="EMBL" id="CAK8691481.1"/>
    </source>
</evidence>
<dbReference type="SMART" id="SM00173">
    <property type="entry name" value="RAS"/>
    <property type="match status" value="1"/>
</dbReference>
<comment type="similarity">
    <text evidence="2">Belongs to the small GTPase superfamily. Rab family.</text>
</comment>
<comment type="subcellular location">
    <subcellularLocation>
        <location evidence="1">Membrane</location>
        <topology evidence="1">Lipid-anchor</topology>
    </subcellularLocation>
</comment>
<dbReference type="PANTHER" id="PTHR47980">
    <property type="entry name" value="LD44762P"/>
    <property type="match status" value="1"/>
</dbReference>
<keyword evidence="6" id="KW-0636">Prenylation</keyword>
<dbReference type="SUPFAM" id="SSF52540">
    <property type="entry name" value="P-loop containing nucleoside triphosphate hydrolases"/>
    <property type="match status" value="1"/>
</dbReference>
<dbReference type="PRINTS" id="PR00449">
    <property type="entry name" value="RASTRNSFRMNG"/>
</dbReference>
<dbReference type="SMART" id="SM00176">
    <property type="entry name" value="RAN"/>
    <property type="match status" value="1"/>
</dbReference>
<keyword evidence="5" id="KW-0449">Lipoprotein</keyword>
<gene>
    <name evidence="7" type="ORF">CVLEPA_LOCUS24185</name>
</gene>
<dbReference type="InterPro" id="IPR027417">
    <property type="entry name" value="P-loop_NTPase"/>
</dbReference>
<keyword evidence="3" id="KW-0547">Nucleotide-binding</keyword>
<dbReference type="Gene3D" id="3.40.50.300">
    <property type="entry name" value="P-loop containing nucleotide triphosphate hydrolases"/>
    <property type="match status" value="1"/>
</dbReference>
<dbReference type="InterPro" id="IPR001806">
    <property type="entry name" value="Small_GTPase"/>
</dbReference>
<evidence type="ECO:0000313" key="8">
    <source>
        <dbReference type="Proteomes" id="UP001642483"/>
    </source>
</evidence>
<evidence type="ECO:0000256" key="4">
    <source>
        <dbReference type="ARBA" id="ARBA00023134"/>
    </source>
</evidence>
<dbReference type="InterPro" id="IPR005225">
    <property type="entry name" value="Small_GTP-bd"/>
</dbReference>
<keyword evidence="4" id="KW-0342">GTP-binding</keyword>
<evidence type="ECO:0000256" key="6">
    <source>
        <dbReference type="ARBA" id="ARBA00023289"/>
    </source>
</evidence>
<evidence type="ECO:0000256" key="1">
    <source>
        <dbReference type="ARBA" id="ARBA00004635"/>
    </source>
</evidence>
<dbReference type="Pfam" id="PF00071">
    <property type="entry name" value="Ras"/>
    <property type="match status" value="1"/>
</dbReference>
<dbReference type="InterPro" id="IPR050305">
    <property type="entry name" value="Small_GTPase_Rab"/>
</dbReference>
<evidence type="ECO:0000256" key="2">
    <source>
        <dbReference type="ARBA" id="ARBA00006270"/>
    </source>
</evidence>
<keyword evidence="8" id="KW-1185">Reference proteome</keyword>
<dbReference type="PROSITE" id="PS51419">
    <property type="entry name" value="RAB"/>
    <property type="match status" value="1"/>
</dbReference>
<dbReference type="SMART" id="SM00175">
    <property type="entry name" value="RAB"/>
    <property type="match status" value="1"/>
</dbReference>
<name>A0ABP0GI97_CLALP</name>
<proteinExistence type="inferred from homology"/>
<dbReference type="Proteomes" id="UP001642483">
    <property type="component" value="Unassembled WGS sequence"/>
</dbReference>
<dbReference type="PROSITE" id="PS51420">
    <property type="entry name" value="RHO"/>
    <property type="match status" value="1"/>
</dbReference>